<dbReference type="Pfam" id="PF14309">
    <property type="entry name" value="DUF4378"/>
    <property type="match status" value="1"/>
</dbReference>
<dbReference type="InterPro" id="IPR044257">
    <property type="entry name" value="TRM32-like"/>
</dbReference>
<dbReference type="STRING" id="1590841.A0A2R6P7Y1"/>
<reference evidence="4 5" key="1">
    <citation type="submission" date="2017-07" db="EMBL/GenBank/DDBJ databases">
        <title>An improved, manually edited Actinidia chinensis var. chinensis (kiwifruit) genome highlights the challenges associated with draft genomes and gene prediction in plants.</title>
        <authorList>
            <person name="Pilkington S."/>
            <person name="Crowhurst R."/>
            <person name="Hilario E."/>
            <person name="Nardozza S."/>
            <person name="Fraser L."/>
            <person name="Peng Y."/>
            <person name="Gunaseelan K."/>
            <person name="Simpson R."/>
            <person name="Tahir J."/>
            <person name="Deroles S."/>
            <person name="Templeton K."/>
            <person name="Luo Z."/>
            <person name="Davy M."/>
            <person name="Cheng C."/>
            <person name="Mcneilage M."/>
            <person name="Scaglione D."/>
            <person name="Liu Y."/>
            <person name="Zhang Q."/>
            <person name="Datson P."/>
            <person name="De Silva N."/>
            <person name="Gardiner S."/>
            <person name="Bassett H."/>
            <person name="Chagne D."/>
            <person name="Mccallum J."/>
            <person name="Dzierzon H."/>
            <person name="Deng C."/>
            <person name="Wang Y.-Y."/>
            <person name="Barron N."/>
            <person name="Manako K."/>
            <person name="Bowen J."/>
            <person name="Foster T."/>
            <person name="Erridge Z."/>
            <person name="Tiffin H."/>
            <person name="Waite C."/>
            <person name="Davies K."/>
            <person name="Grierson E."/>
            <person name="Laing W."/>
            <person name="Kirk R."/>
            <person name="Chen X."/>
            <person name="Wood M."/>
            <person name="Montefiori M."/>
            <person name="Brummell D."/>
            <person name="Schwinn K."/>
            <person name="Catanach A."/>
            <person name="Fullerton C."/>
            <person name="Li D."/>
            <person name="Meiyalaghan S."/>
            <person name="Nieuwenhuizen N."/>
            <person name="Read N."/>
            <person name="Prakash R."/>
            <person name="Hunter D."/>
            <person name="Zhang H."/>
            <person name="Mckenzie M."/>
            <person name="Knabel M."/>
            <person name="Harris A."/>
            <person name="Allan A."/>
            <person name="Chen A."/>
            <person name="Janssen B."/>
            <person name="Plunkett B."/>
            <person name="Dwamena C."/>
            <person name="Voogd C."/>
            <person name="Leif D."/>
            <person name="Lafferty D."/>
            <person name="Souleyre E."/>
            <person name="Varkonyi-Gasic E."/>
            <person name="Gambi F."/>
            <person name="Hanley J."/>
            <person name="Yao J.-L."/>
            <person name="Cheung J."/>
            <person name="David K."/>
            <person name="Warren B."/>
            <person name="Marsh K."/>
            <person name="Snowden K."/>
            <person name="Lin-Wang K."/>
            <person name="Brian L."/>
            <person name="Martinez-Sanchez M."/>
            <person name="Wang M."/>
            <person name="Ileperuma N."/>
            <person name="Macnee N."/>
            <person name="Campin R."/>
            <person name="Mcatee P."/>
            <person name="Drummond R."/>
            <person name="Espley R."/>
            <person name="Ireland H."/>
            <person name="Wu R."/>
            <person name="Atkinson R."/>
            <person name="Karunairetnam S."/>
            <person name="Bulley S."/>
            <person name="Chunkath S."/>
            <person name="Hanley Z."/>
            <person name="Storey R."/>
            <person name="Thrimawithana A."/>
            <person name="Thomson S."/>
            <person name="David C."/>
            <person name="Testolin R."/>
        </authorList>
    </citation>
    <scope>NUCLEOTIDE SEQUENCE [LARGE SCALE GENOMIC DNA]</scope>
    <source>
        <strain evidence="5">cv. Red5</strain>
        <tissue evidence="4">Young leaf</tissue>
    </source>
</reference>
<feature type="compositionally biased region" description="Basic and acidic residues" evidence="2">
    <location>
        <begin position="314"/>
        <end position="330"/>
    </location>
</feature>
<keyword evidence="1" id="KW-0175">Coiled coil</keyword>
<dbReference type="PANTHER" id="PTHR47071">
    <property type="entry name" value="PROTEIN TRM32"/>
    <property type="match status" value="1"/>
</dbReference>
<feature type="domain" description="DUF4378" evidence="3">
    <location>
        <begin position="624"/>
        <end position="784"/>
    </location>
</feature>
<proteinExistence type="predicted"/>
<gene>
    <name evidence="4" type="ORF">CEY00_Acc32333</name>
</gene>
<organism evidence="4 5">
    <name type="scientific">Actinidia chinensis var. chinensis</name>
    <name type="common">Chinese soft-hair kiwi</name>
    <dbReference type="NCBI Taxonomy" id="1590841"/>
    <lineage>
        <taxon>Eukaryota</taxon>
        <taxon>Viridiplantae</taxon>
        <taxon>Streptophyta</taxon>
        <taxon>Embryophyta</taxon>
        <taxon>Tracheophyta</taxon>
        <taxon>Spermatophyta</taxon>
        <taxon>Magnoliopsida</taxon>
        <taxon>eudicotyledons</taxon>
        <taxon>Gunneridae</taxon>
        <taxon>Pentapetalae</taxon>
        <taxon>asterids</taxon>
        <taxon>Ericales</taxon>
        <taxon>Actinidiaceae</taxon>
        <taxon>Actinidia</taxon>
    </lineage>
</organism>
<dbReference type="InterPro" id="IPR025486">
    <property type="entry name" value="DUF4378"/>
</dbReference>
<reference evidence="5" key="2">
    <citation type="journal article" date="2018" name="BMC Genomics">
        <title>A manually annotated Actinidia chinensis var. chinensis (kiwifruit) genome highlights the challenges associated with draft genomes and gene prediction in plants.</title>
        <authorList>
            <person name="Pilkington S.M."/>
            <person name="Crowhurst R."/>
            <person name="Hilario E."/>
            <person name="Nardozza S."/>
            <person name="Fraser L."/>
            <person name="Peng Y."/>
            <person name="Gunaseelan K."/>
            <person name="Simpson R."/>
            <person name="Tahir J."/>
            <person name="Deroles S.C."/>
            <person name="Templeton K."/>
            <person name="Luo Z."/>
            <person name="Davy M."/>
            <person name="Cheng C."/>
            <person name="McNeilage M."/>
            <person name="Scaglione D."/>
            <person name="Liu Y."/>
            <person name="Zhang Q."/>
            <person name="Datson P."/>
            <person name="De Silva N."/>
            <person name="Gardiner S.E."/>
            <person name="Bassett H."/>
            <person name="Chagne D."/>
            <person name="McCallum J."/>
            <person name="Dzierzon H."/>
            <person name="Deng C."/>
            <person name="Wang Y.Y."/>
            <person name="Barron L."/>
            <person name="Manako K."/>
            <person name="Bowen J."/>
            <person name="Foster T.M."/>
            <person name="Erridge Z.A."/>
            <person name="Tiffin H."/>
            <person name="Waite C.N."/>
            <person name="Davies K.M."/>
            <person name="Grierson E.P."/>
            <person name="Laing W.A."/>
            <person name="Kirk R."/>
            <person name="Chen X."/>
            <person name="Wood M."/>
            <person name="Montefiori M."/>
            <person name="Brummell D.A."/>
            <person name="Schwinn K.E."/>
            <person name="Catanach A."/>
            <person name="Fullerton C."/>
            <person name="Li D."/>
            <person name="Meiyalaghan S."/>
            <person name="Nieuwenhuizen N."/>
            <person name="Read N."/>
            <person name="Prakash R."/>
            <person name="Hunter D."/>
            <person name="Zhang H."/>
            <person name="McKenzie M."/>
            <person name="Knabel M."/>
            <person name="Harris A."/>
            <person name="Allan A.C."/>
            <person name="Gleave A."/>
            <person name="Chen A."/>
            <person name="Janssen B.J."/>
            <person name="Plunkett B."/>
            <person name="Ampomah-Dwamena C."/>
            <person name="Voogd C."/>
            <person name="Leif D."/>
            <person name="Lafferty D."/>
            <person name="Souleyre E.J.F."/>
            <person name="Varkonyi-Gasic E."/>
            <person name="Gambi F."/>
            <person name="Hanley J."/>
            <person name="Yao J.L."/>
            <person name="Cheung J."/>
            <person name="David K.M."/>
            <person name="Warren B."/>
            <person name="Marsh K."/>
            <person name="Snowden K.C."/>
            <person name="Lin-Wang K."/>
            <person name="Brian L."/>
            <person name="Martinez-Sanchez M."/>
            <person name="Wang M."/>
            <person name="Ileperuma N."/>
            <person name="Macnee N."/>
            <person name="Campin R."/>
            <person name="McAtee P."/>
            <person name="Drummond R.S.M."/>
            <person name="Espley R.V."/>
            <person name="Ireland H.S."/>
            <person name="Wu R."/>
            <person name="Atkinson R.G."/>
            <person name="Karunairetnam S."/>
            <person name="Bulley S."/>
            <person name="Chunkath S."/>
            <person name="Hanley Z."/>
            <person name="Storey R."/>
            <person name="Thrimawithana A.H."/>
            <person name="Thomson S."/>
            <person name="David C."/>
            <person name="Testolin R."/>
            <person name="Huang H."/>
            <person name="Hellens R.P."/>
            <person name="Schaffer R.J."/>
        </authorList>
    </citation>
    <scope>NUCLEOTIDE SEQUENCE [LARGE SCALE GENOMIC DNA]</scope>
    <source>
        <strain evidence="5">cv. Red5</strain>
    </source>
</reference>
<sequence length="788" mass="89317">MGKHSRTEPVDDLFEDNHPSCMWGILHALDYHHWQYNVRKMLPHKKHCGSRHAKGNGRPKIRLNVPDSDEDQELLGAEIDPSTTETSATNKRSLKARIKALISQDPSDTPPRGKSNGWSHRFIFLYRHAVGDHMKGSKKTVTCNDKFNVGGAENVFDYLEHKQPSENHTLYPEKCVKAKENSVNQKHVEGKERCVDASCQCKEYADVLEILRVNKDTDDVLANCFRNLQASNARARLTKSGSFPTADFSHSRKFRPSKLKHKQNEVWSFPKGEKLFAPKLSKDIHTKSELLMVNDTGGEVLNQDLYFSSMDSTKGSDKQENSKVVKDRVEDDNSSICHEIDGSAYNLNKVKPTRVRRTSSLSGSLERYAQLLQNSSSREAKLQVSKSLKLSNEYEIPSGGHAPTSFKRFQSLPHLDSYGSLQNELSCDAHVSRIETRTVVDSSKKVESESHDEPKPVNIPFSTEKYVPLEANRETEFVCNIVERSHSSLKNEHVASVTESTNEHAISEMLGLGEEMEEQTVKKSNLEKEKEVALRETASSRLPQPRPVSVLQSCSQEDVIGPNDFPASEDLDCRFSDADETESSVDLQYRSSSDALTWSCSIANPESFRIANKSVKNHRQNNADFDYVRDILERSGFDRTGFLGQWHSLDQPLNPLVFEEVEACWPHEPQRYGDEIFSSCHHQLLFDLINEVMVQIYDTSFTYYPKVLSVNCRIPPISPKYNIVDDAWARISRTLSSRQGVDQSMDCVVAQDFGKDDGWMNLQLETECVGLELEDIIFDQLLEEILCS</sequence>
<evidence type="ECO:0000256" key="2">
    <source>
        <dbReference type="SAM" id="MobiDB-lite"/>
    </source>
</evidence>
<dbReference type="AlphaFoldDB" id="A0A2R6P7Y1"/>
<feature type="coiled-coil region" evidence="1">
    <location>
        <begin position="509"/>
        <end position="536"/>
    </location>
</feature>
<feature type="compositionally biased region" description="Basic residues" evidence="2">
    <location>
        <begin position="46"/>
        <end position="61"/>
    </location>
</feature>
<comment type="caution">
    <text evidence="4">The sequence shown here is derived from an EMBL/GenBank/DDBJ whole genome shotgun (WGS) entry which is preliminary data.</text>
</comment>
<dbReference type="OMA" id="FCCHHHL"/>
<dbReference type="EMBL" id="NKQK01000028">
    <property type="protein sequence ID" value="PSR86709.1"/>
    <property type="molecule type" value="Genomic_DNA"/>
</dbReference>
<dbReference type="Proteomes" id="UP000241394">
    <property type="component" value="Chromosome LG28"/>
</dbReference>
<accession>A0A2R6P7Y1</accession>
<dbReference type="PANTHER" id="PTHR47071:SF2">
    <property type="entry name" value="PROTEIN TRM32"/>
    <property type="match status" value="1"/>
</dbReference>
<dbReference type="InParanoid" id="A0A2R6P7Y1"/>
<evidence type="ECO:0000313" key="5">
    <source>
        <dbReference type="Proteomes" id="UP000241394"/>
    </source>
</evidence>
<protein>
    <recommendedName>
        <fullName evidence="3">DUF4378 domain-containing protein</fullName>
    </recommendedName>
</protein>
<dbReference type="Gramene" id="PSR86709">
    <property type="protein sequence ID" value="PSR86709"/>
    <property type="gene ID" value="CEY00_Acc32333"/>
</dbReference>
<feature type="region of interest" description="Disordered" evidence="2">
    <location>
        <begin position="311"/>
        <end position="330"/>
    </location>
</feature>
<name>A0A2R6P7Y1_ACTCC</name>
<evidence type="ECO:0000313" key="4">
    <source>
        <dbReference type="EMBL" id="PSR86709.1"/>
    </source>
</evidence>
<dbReference type="OrthoDB" id="758104at2759"/>
<evidence type="ECO:0000256" key="1">
    <source>
        <dbReference type="SAM" id="Coils"/>
    </source>
</evidence>
<feature type="region of interest" description="Disordered" evidence="2">
    <location>
        <begin position="46"/>
        <end position="70"/>
    </location>
</feature>
<evidence type="ECO:0000259" key="3">
    <source>
        <dbReference type="Pfam" id="PF14309"/>
    </source>
</evidence>
<keyword evidence="5" id="KW-1185">Reference proteome</keyword>